<evidence type="ECO:0000256" key="6">
    <source>
        <dbReference type="HAMAP-Rule" id="MF_00269"/>
    </source>
</evidence>
<evidence type="ECO:0000256" key="1">
    <source>
        <dbReference type="ARBA" id="ARBA00022559"/>
    </source>
</evidence>
<feature type="domain" description="Thioredoxin" evidence="7">
    <location>
        <begin position="75"/>
        <end position="225"/>
    </location>
</feature>
<dbReference type="InterPro" id="IPR050455">
    <property type="entry name" value="Tpx_Peroxidase_subfamily"/>
</dbReference>
<dbReference type="InterPro" id="IPR002065">
    <property type="entry name" value="TPX"/>
</dbReference>
<gene>
    <name evidence="6" type="primary">tpx</name>
    <name evidence="8" type="ORF">A5CPEGH6_02750</name>
</gene>
<dbReference type="PROSITE" id="PS01265">
    <property type="entry name" value="TPX"/>
    <property type="match status" value="1"/>
</dbReference>
<accession>A0A4Y1WXE4</accession>
<dbReference type="Gene3D" id="3.40.30.10">
    <property type="entry name" value="Glutaredoxin"/>
    <property type="match status" value="1"/>
</dbReference>
<keyword evidence="2 6" id="KW-0049">Antioxidant</keyword>
<dbReference type="PANTHER" id="PTHR43110:SF1">
    <property type="entry name" value="THIOL PEROXIDASE"/>
    <property type="match status" value="1"/>
</dbReference>
<dbReference type="SUPFAM" id="SSF52833">
    <property type="entry name" value="Thioredoxin-like"/>
    <property type="match status" value="1"/>
</dbReference>
<dbReference type="Pfam" id="PF08534">
    <property type="entry name" value="Redoxin"/>
    <property type="match status" value="1"/>
</dbReference>
<evidence type="ECO:0000256" key="4">
    <source>
        <dbReference type="ARBA" id="ARBA00023157"/>
    </source>
</evidence>
<comment type="function">
    <text evidence="6">Thiol-specific peroxidase that catalyzes the reduction of hydrogen peroxide and organic hydroperoxides to water and alcohols, respectively. Plays a role in cell protection against oxidative stress by detoxifying peroxides.</text>
</comment>
<keyword evidence="1 6" id="KW-0575">Peroxidase</keyword>
<dbReference type="NCBIfam" id="NF001808">
    <property type="entry name" value="PRK00522.1"/>
    <property type="match status" value="1"/>
</dbReference>
<organism evidence="8 9">
    <name type="scientific">Alistipes dispar</name>
    <dbReference type="NCBI Taxonomy" id="2585119"/>
    <lineage>
        <taxon>Bacteria</taxon>
        <taxon>Pseudomonadati</taxon>
        <taxon>Bacteroidota</taxon>
        <taxon>Bacteroidia</taxon>
        <taxon>Bacteroidales</taxon>
        <taxon>Rikenellaceae</taxon>
        <taxon>Alistipes</taxon>
    </lineage>
</organism>
<feature type="active site" description="Cysteine sulfenic acid (-SOH) intermediate" evidence="6">
    <location>
        <position position="117"/>
    </location>
</feature>
<feature type="disulfide bond" description="Redox-active" evidence="6">
    <location>
        <begin position="117"/>
        <end position="151"/>
    </location>
</feature>
<sequence length="225" mass="24427">MCLPGIGFARFARAGPGNKFRFGPFYYNKDSLYGLRRQSDVFRGGVEPDRPNKTHIVMSTVKFKGSPVNLAGEFIREGVAAPDFELVKTDLTPLRFSDLKGRRVVLNIFPSLDTGVCAASVRRFNKLAASLPDTVVVAVSKDLPFAHARFCTTEGIENVVPASDFRASGFDAAYGVAMADGPLKGLLARAVVVIDREGKVVYAQLVPEITEEPDYDGAAEAVRTH</sequence>
<dbReference type="Proteomes" id="UP000319374">
    <property type="component" value="Chromosome"/>
</dbReference>
<dbReference type="EC" id="1.11.1.24" evidence="6"/>
<dbReference type="PANTHER" id="PTHR43110">
    <property type="entry name" value="THIOL PEROXIDASE"/>
    <property type="match status" value="1"/>
</dbReference>
<dbReference type="KEGG" id="ada:A5CPEGH6_02750"/>
<protein>
    <recommendedName>
        <fullName evidence="6">Thiol peroxidase</fullName>
        <shortName evidence="6">Tpx</shortName>
        <ecNumber evidence="6">1.11.1.24</ecNumber>
    </recommendedName>
    <alternativeName>
        <fullName evidence="6">Peroxiredoxin tpx</fullName>
        <shortName evidence="6">Prx</shortName>
    </alternativeName>
    <alternativeName>
        <fullName evidence="6">Thioredoxin peroxidase</fullName>
    </alternativeName>
    <alternativeName>
        <fullName evidence="6">Thioredoxin-dependent peroxiredoxin</fullName>
    </alternativeName>
</protein>
<comment type="similarity">
    <text evidence="6">Belongs to the peroxiredoxin family. Tpx subfamily.</text>
</comment>
<dbReference type="InterPro" id="IPR013766">
    <property type="entry name" value="Thioredoxin_domain"/>
</dbReference>
<name>A0A4Y1WXE4_9BACT</name>
<dbReference type="PROSITE" id="PS51352">
    <property type="entry name" value="THIOREDOXIN_2"/>
    <property type="match status" value="1"/>
</dbReference>
<evidence type="ECO:0000256" key="5">
    <source>
        <dbReference type="ARBA" id="ARBA00023284"/>
    </source>
</evidence>
<reference evidence="9" key="1">
    <citation type="submission" date="2019-06" db="EMBL/GenBank/DDBJ databases">
        <title>Alistipes onderdonkii subsp. vulgaris subsp. nov., Alistipes dispar sp. nov. and Alistipes communis sp. nov., isolated from human faeces, and creation of Alistipes onderdonkii subsp. onderdonkii subsp. nov.</title>
        <authorList>
            <person name="Sakamoto M."/>
            <person name="Ikeyama N."/>
            <person name="Ogata Y."/>
            <person name="Suda W."/>
            <person name="Iino T."/>
            <person name="Hattori M."/>
            <person name="Ohkuma M."/>
        </authorList>
    </citation>
    <scope>NUCLEOTIDE SEQUENCE [LARGE SCALE GENOMIC DNA]</scope>
    <source>
        <strain evidence="9">5CPEGH6</strain>
    </source>
</reference>
<keyword evidence="5 6" id="KW-0676">Redox-active center</keyword>
<dbReference type="CDD" id="cd03014">
    <property type="entry name" value="PRX_Atyp2cys"/>
    <property type="match status" value="1"/>
</dbReference>
<comment type="miscellaneous">
    <text evidence="6">The active site is a conserved redox-active cysteine residue, the peroxidatic cysteine (C(P)), which makes the nucleophilic attack on the peroxide substrate. The peroxide oxidizes the C(P)-SH to cysteine sulfenic acid (C(P)-SOH), which then reacts with another cysteine residue, the resolving cysteine (C(R)), to form a disulfide bridge. The disulfide is subsequently reduced by an appropriate electron donor to complete the catalytic cycle. In this atypical 2-Cys peroxiredoxin, C(R) is present in the same subunit to form an intramolecular disulfide. The disulfide is subsequently reduced by thioredoxin.</text>
</comment>
<comment type="catalytic activity">
    <reaction evidence="6">
        <text>a hydroperoxide + [thioredoxin]-dithiol = an alcohol + [thioredoxin]-disulfide + H2O</text>
        <dbReference type="Rhea" id="RHEA:62620"/>
        <dbReference type="Rhea" id="RHEA-COMP:10698"/>
        <dbReference type="Rhea" id="RHEA-COMP:10700"/>
        <dbReference type="ChEBI" id="CHEBI:15377"/>
        <dbReference type="ChEBI" id="CHEBI:29950"/>
        <dbReference type="ChEBI" id="CHEBI:30879"/>
        <dbReference type="ChEBI" id="CHEBI:35924"/>
        <dbReference type="ChEBI" id="CHEBI:50058"/>
        <dbReference type="EC" id="1.11.1.24"/>
    </reaction>
</comment>
<comment type="subunit">
    <text evidence="6">Homodimer.</text>
</comment>
<evidence type="ECO:0000256" key="3">
    <source>
        <dbReference type="ARBA" id="ARBA00023002"/>
    </source>
</evidence>
<evidence type="ECO:0000259" key="7">
    <source>
        <dbReference type="PROSITE" id="PS51352"/>
    </source>
</evidence>
<dbReference type="EMBL" id="AP019736">
    <property type="protein sequence ID" value="BBL05637.1"/>
    <property type="molecule type" value="Genomic_DNA"/>
</dbReference>
<evidence type="ECO:0000313" key="8">
    <source>
        <dbReference type="EMBL" id="BBL05637.1"/>
    </source>
</evidence>
<dbReference type="GO" id="GO:0008379">
    <property type="term" value="F:thioredoxin peroxidase activity"/>
    <property type="evidence" value="ECO:0007669"/>
    <property type="project" value="UniProtKB-UniRule"/>
</dbReference>
<dbReference type="InterPro" id="IPR013740">
    <property type="entry name" value="Redoxin"/>
</dbReference>
<keyword evidence="9" id="KW-1185">Reference proteome</keyword>
<dbReference type="InterPro" id="IPR018219">
    <property type="entry name" value="Tpx_CS"/>
</dbReference>
<proteinExistence type="inferred from homology"/>
<keyword evidence="4 6" id="KW-1015">Disulfide bond</keyword>
<dbReference type="HAMAP" id="MF_00269">
    <property type="entry name" value="Tpx"/>
    <property type="match status" value="1"/>
</dbReference>
<evidence type="ECO:0000313" key="9">
    <source>
        <dbReference type="Proteomes" id="UP000319374"/>
    </source>
</evidence>
<dbReference type="InterPro" id="IPR036249">
    <property type="entry name" value="Thioredoxin-like_sf"/>
</dbReference>
<keyword evidence="3 6" id="KW-0560">Oxidoreductase</keyword>
<dbReference type="AlphaFoldDB" id="A0A4Y1WXE4"/>
<evidence type="ECO:0000256" key="2">
    <source>
        <dbReference type="ARBA" id="ARBA00022862"/>
    </source>
</evidence>